<reference evidence="10" key="2">
    <citation type="submission" date="2018-05" db="EMBL/GenBank/DDBJ databases">
        <authorList>
            <person name="Ferrari B."/>
        </authorList>
    </citation>
    <scope>NUCLEOTIDE SEQUENCE</scope>
    <source>
        <strain evidence="10">RRmetagenome_bin12</strain>
    </source>
</reference>
<reference evidence="9 12" key="3">
    <citation type="submission" date="2020-10" db="EMBL/GenBank/DDBJ databases">
        <title>Ca. Dormibacterota MAGs.</title>
        <authorList>
            <person name="Montgomery K."/>
        </authorList>
    </citation>
    <scope>NUCLEOTIDE SEQUENCE [LARGE SCALE GENOMIC DNA]</scope>
    <source>
        <strain evidence="9">SC8812_S17_18</strain>
    </source>
</reference>
<comment type="cofactor">
    <cofactor evidence="7">
        <name>FAD</name>
        <dbReference type="ChEBI" id="CHEBI:57692"/>
    </cofactor>
    <text evidence="7">Binds 1 FAD per subunit.</text>
</comment>
<dbReference type="Gene3D" id="3.50.50.60">
    <property type="entry name" value="FAD/NAD(P)-binding domain"/>
    <property type="match status" value="2"/>
</dbReference>
<keyword evidence="5 6" id="KW-0676">Redox-active center</keyword>
<dbReference type="InterPro" id="IPR005982">
    <property type="entry name" value="Thioredox_Rdtase"/>
</dbReference>
<evidence type="ECO:0000256" key="5">
    <source>
        <dbReference type="ARBA" id="ARBA00023284"/>
    </source>
</evidence>
<keyword evidence="7" id="KW-0521">NADP</keyword>
<comment type="catalytic activity">
    <reaction evidence="6">
        <text>[thioredoxin]-dithiol + NADP(+) = [thioredoxin]-disulfide + NADPH + H(+)</text>
        <dbReference type="Rhea" id="RHEA:20345"/>
        <dbReference type="Rhea" id="RHEA-COMP:10698"/>
        <dbReference type="Rhea" id="RHEA-COMP:10700"/>
        <dbReference type="ChEBI" id="CHEBI:15378"/>
        <dbReference type="ChEBI" id="CHEBI:29950"/>
        <dbReference type="ChEBI" id="CHEBI:50058"/>
        <dbReference type="ChEBI" id="CHEBI:57783"/>
        <dbReference type="ChEBI" id="CHEBI:58349"/>
        <dbReference type="EC" id="1.8.1.9"/>
    </reaction>
</comment>
<keyword evidence="1 6" id="KW-0285">Flavoprotein</keyword>
<keyword evidence="2 6" id="KW-0274">FAD</keyword>
<proteinExistence type="inferred from homology"/>
<dbReference type="PROSITE" id="PS00573">
    <property type="entry name" value="PYRIDINE_REDOX_2"/>
    <property type="match status" value="1"/>
</dbReference>
<dbReference type="InterPro" id="IPR023753">
    <property type="entry name" value="FAD/NAD-binding_dom"/>
</dbReference>
<organism evidence="10 11">
    <name type="scientific">Candidatus Aeolococcus gillhamiae</name>
    <dbReference type="NCBI Taxonomy" id="3127015"/>
    <lineage>
        <taxon>Bacteria</taxon>
        <taxon>Bacillati</taxon>
        <taxon>Candidatus Dormiibacterota</taxon>
        <taxon>Candidatus Dormibacteria</taxon>
        <taxon>Candidatus Aeolococcales</taxon>
        <taxon>Candidatus Aeolococcaceae</taxon>
        <taxon>Candidatus Aeolococcus</taxon>
    </lineage>
</organism>
<evidence type="ECO:0000256" key="6">
    <source>
        <dbReference type="RuleBase" id="RU003880"/>
    </source>
</evidence>
<keyword evidence="3 6" id="KW-0560">Oxidoreductase</keyword>
<evidence type="ECO:0000259" key="8">
    <source>
        <dbReference type="Pfam" id="PF07992"/>
    </source>
</evidence>
<dbReference type="GO" id="GO:0005737">
    <property type="term" value="C:cytoplasm"/>
    <property type="evidence" value="ECO:0007669"/>
    <property type="project" value="InterPro"/>
</dbReference>
<comment type="similarity">
    <text evidence="6">Belongs to the class-II pyridine nucleotide-disulfide oxidoreductase family.</text>
</comment>
<evidence type="ECO:0000313" key="10">
    <source>
        <dbReference type="EMBL" id="PZR82519.1"/>
    </source>
</evidence>
<evidence type="ECO:0000256" key="1">
    <source>
        <dbReference type="ARBA" id="ARBA00022630"/>
    </source>
</evidence>
<dbReference type="PRINTS" id="PR00469">
    <property type="entry name" value="PNDRDTASEII"/>
</dbReference>
<dbReference type="InterPro" id="IPR036188">
    <property type="entry name" value="FAD/NAD-bd_sf"/>
</dbReference>
<evidence type="ECO:0000256" key="2">
    <source>
        <dbReference type="ARBA" id="ARBA00022827"/>
    </source>
</evidence>
<evidence type="ECO:0000313" key="9">
    <source>
        <dbReference type="EMBL" id="MBJ7595448.1"/>
    </source>
</evidence>
<dbReference type="InterPro" id="IPR008255">
    <property type="entry name" value="Pyr_nucl-diS_OxRdtase_2_AS"/>
</dbReference>
<name>A0A2W5ZAT9_9BACT</name>
<evidence type="ECO:0000256" key="3">
    <source>
        <dbReference type="ARBA" id="ARBA00023002"/>
    </source>
</evidence>
<sequence>MNDYDIAIIGAGPAGLTAALYAGRSKIRAVVIESKAPGGQLLNTELIEDYPGLKSILGGDLAAVMLAQAEHFGAEMVYSPVNRIRVEDDGMKVVETDAGEYRAPAVIVTAGGNPRKLDVPGEEEFAGRGVSYCAVCDGAFFEGLELAVIGGGDAAVEEAMFLTRYASKVTLIHRREHFRAQPILIEEARAHPKIEILVNRVVESIEGNHKVSHVHLRDTVDGQTSRLDVGGVFIFVGFIPNTGLIDHHVDHDAGGYYRTDPMTMMTNVPGIFAAGDVRAQLTRQITTAVGDATTATIAASKWVEERARGNEGSALQVLEAASADGGWVA</sequence>
<dbReference type="GO" id="GO:0004791">
    <property type="term" value="F:thioredoxin-disulfide reductase (NADPH) activity"/>
    <property type="evidence" value="ECO:0007669"/>
    <property type="project" value="UniProtKB-UniRule"/>
</dbReference>
<dbReference type="Pfam" id="PF07992">
    <property type="entry name" value="Pyr_redox_2"/>
    <property type="match status" value="1"/>
</dbReference>
<feature type="domain" description="FAD/NAD(P)-binding" evidence="8">
    <location>
        <begin position="4"/>
        <end position="291"/>
    </location>
</feature>
<comment type="caution">
    <text evidence="10">The sequence shown here is derived from an EMBL/GenBank/DDBJ whole genome shotgun (WGS) entry which is preliminary data.</text>
</comment>
<dbReference type="SUPFAM" id="SSF51905">
    <property type="entry name" value="FAD/NAD(P)-binding domain"/>
    <property type="match status" value="1"/>
</dbReference>
<dbReference type="EMBL" id="JAEKNS010000118">
    <property type="protein sequence ID" value="MBJ7595448.1"/>
    <property type="molecule type" value="Genomic_DNA"/>
</dbReference>
<gene>
    <name evidence="10" type="primary">trxB</name>
    <name evidence="10" type="ORF">DLM65_03765</name>
    <name evidence="9" type="ORF">JF886_11435</name>
</gene>
<dbReference type="InterPro" id="IPR050097">
    <property type="entry name" value="Ferredoxin-NADP_redctase_2"/>
</dbReference>
<evidence type="ECO:0000313" key="12">
    <source>
        <dbReference type="Proteomes" id="UP000606991"/>
    </source>
</evidence>
<accession>A0A2W5ZAT9</accession>
<dbReference type="RefSeq" id="WP_337312568.1">
    <property type="nucleotide sequence ID" value="NZ_JAEKNS010000118.1"/>
</dbReference>
<reference evidence="10 11" key="1">
    <citation type="journal article" date="2017" name="Nature">
        <title>Atmospheric trace gases support primary production in Antarctic desert surface soil.</title>
        <authorList>
            <person name="Ji M."/>
            <person name="Greening C."/>
            <person name="Vanwonterghem I."/>
            <person name="Carere C.R."/>
            <person name="Bay S.K."/>
            <person name="Steen J.A."/>
            <person name="Montgomery K."/>
            <person name="Lines T."/>
            <person name="Beardall J."/>
            <person name="van Dorst J."/>
            <person name="Snape I."/>
            <person name="Stott M.B."/>
            <person name="Hugenholtz P."/>
            <person name="Ferrari B.C."/>
        </authorList>
    </citation>
    <scope>NUCLEOTIDE SEQUENCE [LARGE SCALE GENOMIC DNA]</scope>
    <source>
        <strain evidence="10">RRmetagenome_bin12</strain>
    </source>
</reference>
<evidence type="ECO:0000256" key="7">
    <source>
        <dbReference type="RuleBase" id="RU003881"/>
    </source>
</evidence>
<dbReference type="NCBIfam" id="TIGR01292">
    <property type="entry name" value="TRX_reduct"/>
    <property type="match status" value="1"/>
</dbReference>
<keyword evidence="4" id="KW-1015">Disulfide bond</keyword>
<dbReference type="PANTHER" id="PTHR48105">
    <property type="entry name" value="THIOREDOXIN REDUCTASE 1-RELATED-RELATED"/>
    <property type="match status" value="1"/>
</dbReference>
<dbReference type="Proteomes" id="UP000248724">
    <property type="component" value="Unassembled WGS sequence"/>
</dbReference>
<protein>
    <recommendedName>
        <fullName evidence="6">Thioredoxin reductase</fullName>
        <ecNumber evidence="6">1.8.1.9</ecNumber>
    </recommendedName>
</protein>
<dbReference type="GO" id="GO:0019430">
    <property type="term" value="P:removal of superoxide radicals"/>
    <property type="evidence" value="ECO:0007669"/>
    <property type="project" value="UniProtKB-UniRule"/>
</dbReference>
<dbReference type="EC" id="1.8.1.9" evidence="6"/>
<dbReference type="PRINTS" id="PR00368">
    <property type="entry name" value="FADPNR"/>
</dbReference>
<evidence type="ECO:0000256" key="4">
    <source>
        <dbReference type="ARBA" id="ARBA00023157"/>
    </source>
</evidence>
<dbReference type="EMBL" id="QHBU01000070">
    <property type="protein sequence ID" value="PZR82519.1"/>
    <property type="molecule type" value="Genomic_DNA"/>
</dbReference>
<accession>A0A934K4I6</accession>
<dbReference type="AlphaFoldDB" id="A0A2W5ZAT9"/>
<evidence type="ECO:0000313" key="11">
    <source>
        <dbReference type="Proteomes" id="UP000248724"/>
    </source>
</evidence>
<comment type="subunit">
    <text evidence="6">Homodimer.</text>
</comment>
<dbReference type="Proteomes" id="UP000606991">
    <property type="component" value="Unassembled WGS sequence"/>
</dbReference>